<comment type="pathway">
    <text evidence="2 14">Lipid metabolism; malonyl-CoA biosynthesis; malonyl-CoA from acetyl-CoA: step 1/1.</text>
</comment>
<dbReference type="PANTHER" id="PTHR48095">
    <property type="entry name" value="PYRUVATE CARBOXYLASE SUBUNIT A"/>
    <property type="match status" value="1"/>
</dbReference>
<evidence type="ECO:0000256" key="12">
    <source>
        <dbReference type="ARBA" id="ARBA00048600"/>
    </source>
</evidence>
<dbReference type="InterPro" id="IPR005481">
    <property type="entry name" value="BC-like_N"/>
</dbReference>
<dbReference type="InterPro" id="IPR011764">
    <property type="entry name" value="Biotin_carboxylation_dom"/>
</dbReference>
<dbReference type="FunFam" id="3.40.50.20:FF:000010">
    <property type="entry name" value="Propionyl-CoA carboxylase subunit alpha"/>
    <property type="match status" value="1"/>
</dbReference>
<evidence type="ECO:0000256" key="8">
    <source>
        <dbReference type="ARBA" id="ARBA00022840"/>
    </source>
</evidence>
<comment type="caution">
    <text evidence="17">The sequence shown here is derived from an EMBL/GenBank/DDBJ whole genome shotgun (WGS) entry which is preliminary data.</text>
</comment>
<dbReference type="NCBIfam" id="TIGR00514">
    <property type="entry name" value="accC"/>
    <property type="match status" value="1"/>
</dbReference>
<evidence type="ECO:0000313" key="17">
    <source>
        <dbReference type="EMBL" id="GFP20936.1"/>
    </source>
</evidence>
<dbReference type="Pfam" id="PF00289">
    <property type="entry name" value="Biotin_carb_N"/>
    <property type="match status" value="1"/>
</dbReference>
<dbReference type="SMART" id="SM00878">
    <property type="entry name" value="Biotin_carb_C"/>
    <property type="match status" value="1"/>
</dbReference>
<dbReference type="InterPro" id="IPR011054">
    <property type="entry name" value="Rudment_hybrid_motif"/>
</dbReference>
<keyword evidence="6" id="KW-0479">Metal-binding</keyword>
<dbReference type="PROSITE" id="PS50979">
    <property type="entry name" value="BC"/>
    <property type="match status" value="1"/>
</dbReference>
<dbReference type="RefSeq" id="WP_176226078.1">
    <property type="nucleotide sequence ID" value="NZ_BLRV01000008.1"/>
</dbReference>
<evidence type="ECO:0000256" key="1">
    <source>
        <dbReference type="ARBA" id="ARBA00003761"/>
    </source>
</evidence>
<keyword evidence="14" id="KW-0444">Lipid biosynthesis</keyword>
<proteinExistence type="predicted"/>
<dbReference type="SUPFAM" id="SSF52440">
    <property type="entry name" value="PreATP-grasp domain"/>
    <property type="match status" value="1"/>
</dbReference>
<comment type="subunit">
    <text evidence="3 14">Acetyl-CoA carboxylase is a heterohexamer of biotin carboxyl carrier protein, biotin carboxylase and the two subunits of carboxyl transferase in a 2:2 complex.</text>
</comment>
<dbReference type="Pfam" id="PF02785">
    <property type="entry name" value="Biotin_carb_C"/>
    <property type="match status" value="1"/>
</dbReference>
<dbReference type="Proteomes" id="UP000580051">
    <property type="component" value="Unassembled WGS sequence"/>
</dbReference>
<name>A0A6V8NR99_9ACTN</name>
<reference evidence="17 18" key="1">
    <citation type="journal article" date="2020" name="Front. Microbiol.">
        <title>Single-cell genomics of novel Actinobacteria with the Wood-Ljungdahl pathway discovered in a serpentinizing system.</title>
        <authorList>
            <person name="Merino N."/>
            <person name="Kawai M."/>
            <person name="Boyd E.S."/>
            <person name="Colman D.R."/>
            <person name="McGlynn S.E."/>
            <person name="Nealson K.H."/>
            <person name="Kurokawa K."/>
            <person name="Hongoh Y."/>
        </authorList>
    </citation>
    <scope>NUCLEOTIDE SEQUENCE [LARGE SCALE GENOMIC DNA]</scope>
    <source>
        <strain evidence="17 18">S06</strain>
    </source>
</reference>
<dbReference type="InterPro" id="IPR004549">
    <property type="entry name" value="Acetyl_CoA_COase_biotin_COase"/>
</dbReference>
<evidence type="ECO:0000256" key="7">
    <source>
        <dbReference type="ARBA" id="ARBA00022741"/>
    </source>
</evidence>
<dbReference type="EC" id="6.3.4.14" evidence="4 14"/>
<feature type="domain" description="Biotin carboxylation" evidence="16">
    <location>
        <begin position="1"/>
        <end position="446"/>
    </location>
</feature>
<evidence type="ECO:0000256" key="6">
    <source>
        <dbReference type="ARBA" id="ARBA00022723"/>
    </source>
</evidence>
<dbReference type="InterPro" id="IPR005479">
    <property type="entry name" value="CPAse_ATP-bd"/>
</dbReference>
<comment type="pathway">
    <text evidence="11">Amino-acid degradation; L-leucine degradation.</text>
</comment>
<dbReference type="FunFam" id="3.30.1490.20:FF:000018">
    <property type="entry name" value="Biotin carboxylase"/>
    <property type="match status" value="1"/>
</dbReference>
<keyword evidence="5 14" id="KW-0436">Ligase</keyword>
<evidence type="ECO:0000256" key="9">
    <source>
        <dbReference type="ARBA" id="ARBA00022842"/>
    </source>
</evidence>
<dbReference type="PROSITE" id="PS50975">
    <property type="entry name" value="ATP_GRASP"/>
    <property type="match status" value="1"/>
</dbReference>
<dbReference type="PROSITE" id="PS00866">
    <property type="entry name" value="CPSASE_1"/>
    <property type="match status" value="1"/>
</dbReference>
<organism evidence="17 18">
    <name type="scientific">Candidatus Hakubella thermalkaliphila</name>
    <dbReference type="NCBI Taxonomy" id="2754717"/>
    <lineage>
        <taxon>Bacteria</taxon>
        <taxon>Bacillati</taxon>
        <taxon>Actinomycetota</taxon>
        <taxon>Actinomycetota incertae sedis</taxon>
        <taxon>Candidatus Hakubellales</taxon>
        <taxon>Candidatus Hakubellaceae</taxon>
        <taxon>Candidatus Hakubella</taxon>
    </lineage>
</organism>
<dbReference type="PANTHER" id="PTHR48095:SF2">
    <property type="entry name" value="BIOTIN CARBOXYLASE, CHLOROPLASTIC"/>
    <property type="match status" value="1"/>
</dbReference>
<evidence type="ECO:0000256" key="4">
    <source>
        <dbReference type="ARBA" id="ARBA00013263"/>
    </source>
</evidence>
<dbReference type="AlphaFoldDB" id="A0A6V8NR99"/>
<dbReference type="PROSITE" id="PS00867">
    <property type="entry name" value="CPSASE_2"/>
    <property type="match status" value="1"/>
</dbReference>
<dbReference type="GO" id="GO:0005524">
    <property type="term" value="F:ATP binding"/>
    <property type="evidence" value="ECO:0007669"/>
    <property type="project" value="UniProtKB-UniRule"/>
</dbReference>
<dbReference type="Gene3D" id="3.30.470.20">
    <property type="entry name" value="ATP-grasp fold, B domain"/>
    <property type="match status" value="1"/>
</dbReference>
<gene>
    <name evidence="17" type="ORF">HKBW3S06_00163</name>
</gene>
<evidence type="ECO:0000256" key="14">
    <source>
        <dbReference type="RuleBase" id="RU365063"/>
    </source>
</evidence>
<accession>A0A6V8NR99</accession>
<protein>
    <recommendedName>
        <fullName evidence="4 14">Biotin carboxylase</fullName>
        <ecNumber evidence="4 14">6.3.4.14</ecNumber>
    </recommendedName>
    <alternativeName>
        <fullName evidence="14">Acetyl-coenzyme A carboxylase biotin carboxylase subunit A</fullName>
    </alternativeName>
</protein>
<dbReference type="SUPFAM" id="SSF56059">
    <property type="entry name" value="Glutathione synthetase ATP-binding domain-like"/>
    <property type="match status" value="1"/>
</dbReference>
<evidence type="ECO:0000256" key="13">
    <source>
        <dbReference type="PROSITE-ProRule" id="PRU00409"/>
    </source>
</evidence>
<dbReference type="NCBIfam" id="NF006367">
    <property type="entry name" value="PRK08591.1"/>
    <property type="match status" value="1"/>
</dbReference>
<dbReference type="FunFam" id="3.30.470.20:FF:000028">
    <property type="entry name" value="Methylcrotonoyl-CoA carboxylase subunit alpha, mitochondrial"/>
    <property type="match status" value="1"/>
</dbReference>
<keyword evidence="10 14" id="KW-0092">Biotin</keyword>
<dbReference type="GO" id="GO:0046872">
    <property type="term" value="F:metal ion binding"/>
    <property type="evidence" value="ECO:0007669"/>
    <property type="project" value="UniProtKB-KW"/>
</dbReference>
<dbReference type="GO" id="GO:0004075">
    <property type="term" value="F:biotin carboxylase activity"/>
    <property type="evidence" value="ECO:0007669"/>
    <property type="project" value="UniProtKB-EC"/>
</dbReference>
<keyword evidence="14" id="KW-0275">Fatty acid biosynthesis</keyword>
<dbReference type="SUPFAM" id="SSF51246">
    <property type="entry name" value="Rudiment single hybrid motif"/>
    <property type="match status" value="1"/>
</dbReference>
<sequence length="448" mass="49832">MFKKILVANRGEIAVRIIRACKELDVSTVAVYSEADRDCMHVKMADEAICIGPAPSQKSYLNMTNILSAAEVSEAEAIHPGYGFLAENSEFARLCEENGIVFIGPPWEAIQAMGDKASAKELVKKGKVPVVPGSNGPIKGDEEAVAIAKEISYPVIIKPSAGGGGKGMRLAQNEKDLLSSLRQARSEARACFGNDEIYIEKYLQEPRHIEFQILADNFGNIIHLGERDCSIQRRHQKLLEESPSPFLWEKKRREMGEVAVRAARAVGYRGAGTIEFLVDSGGRFYFMEMNTRIQVEHPVTEMVTGLDLVKEQIRVAAGLKLDQKQQDVRMNGHAIELRINAEDSEADFTPSPGRVSLFVPPGGHGVRTDSHLYSGYEVPPYYDSLVAKLIVWGRDRMEAIKRAERAASEIIIEGIKTTIPFHRRILANAFFRQGEVYTNFISRRVLAE</sequence>
<dbReference type="InterPro" id="IPR011761">
    <property type="entry name" value="ATP-grasp"/>
</dbReference>
<dbReference type="UniPathway" id="UPA00655">
    <property type="reaction ID" value="UER00711"/>
</dbReference>
<keyword evidence="7 13" id="KW-0547">Nucleotide-binding</keyword>
<evidence type="ECO:0000256" key="11">
    <source>
        <dbReference type="ARBA" id="ARBA00046317"/>
    </source>
</evidence>
<dbReference type="EMBL" id="BLRV01000008">
    <property type="protein sequence ID" value="GFP20936.1"/>
    <property type="molecule type" value="Genomic_DNA"/>
</dbReference>
<dbReference type="InterPro" id="IPR005482">
    <property type="entry name" value="Biotin_COase_C"/>
</dbReference>
<dbReference type="Pfam" id="PF02786">
    <property type="entry name" value="CPSase_L_D2"/>
    <property type="match status" value="1"/>
</dbReference>
<dbReference type="InterPro" id="IPR051602">
    <property type="entry name" value="ACC_Biotin_Carboxylase"/>
</dbReference>
<evidence type="ECO:0000259" key="16">
    <source>
        <dbReference type="PROSITE" id="PS50979"/>
    </source>
</evidence>
<evidence type="ECO:0000313" key="18">
    <source>
        <dbReference type="Proteomes" id="UP000580051"/>
    </source>
</evidence>
<evidence type="ECO:0000256" key="2">
    <source>
        <dbReference type="ARBA" id="ARBA00004956"/>
    </source>
</evidence>
<keyword evidence="8 13" id="KW-0067">ATP-binding</keyword>
<keyword evidence="14" id="KW-0276">Fatty acid metabolism</keyword>
<evidence type="ECO:0000256" key="10">
    <source>
        <dbReference type="ARBA" id="ARBA00023267"/>
    </source>
</evidence>
<comment type="function">
    <text evidence="1 14">This protein is a component of the acetyl coenzyme A carboxylase complex; first, biotin carboxylase catalyzes the carboxylation of the carrier protein and then the transcarboxylase transfers the carboxyl group to form malonyl-CoA.</text>
</comment>
<evidence type="ECO:0000256" key="3">
    <source>
        <dbReference type="ARBA" id="ARBA00011750"/>
    </source>
</evidence>
<comment type="catalytic activity">
    <reaction evidence="12 14">
        <text>N(6)-biotinyl-L-lysyl-[protein] + hydrogencarbonate + ATP = N(6)-carboxybiotinyl-L-lysyl-[protein] + ADP + phosphate + H(+)</text>
        <dbReference type="Rhea" id="RHEA:13501"/>
        <dbReference type="Rhea" id="RHEA-COMP:10505"/>
        <dbReference type="Rhea" id="RHEA-COMP:10506"/>
        <dbReference type="ChEBI" id="CHEBI:15378"/>
        <dbReference type="ChEBI" id="CHEBI:17544"/>
        <dbReference type="ChEBI" id="CHEBI:30616"/>
        <dbReference type="ChEBI" id="CHEBI:43474"/>
        <dbReference type="ChEBI" id="CHEBI:83144"/>
        <dbReference type="ChEBI" id="CHEBI:83145"/>
        <dbReference type="ChEBI" id="CHEBI:456216"/>
        <dbReference type="EC" id="6.3.4.14"/>
    </reaction>
</comment>
<evidence type="ECO:0000259" key="15">
    <source>
        <dbReference type="PROSITE" id="PS50975"/>
    </source>
</evidence>
<keyword evidence="14" id="KW-0443">Lipid metabolism</keyword>
<evidence type="ECO:0000256" key="5">
    <source>
        <dbReference type="ARBA" id="ARBA00022598"/>
    </source>
</evidence>
<dbReference type="GO" id="GO:0006633">
    <property type="term" value="P:fatty acid biosynthetic process"/>
    <property type="evidence" value="ECO:0007669"/>
    <property type="project" value="UniProtKB-KW"/>
</dbReference>
<dbReference type="GO" id="GO:2001295">
    <property type="term" value="P:malonyl-CoA biosynthetic process"/>
    <property type="evidence" value="ECO:0007669"/>
    <property type="project" value="UniProtKB-UniPathway"/>
</dbReference>
<feature type="domain" description="ATP-grasp" evidence="15">
    <location>
        <begin position="120"/>
        <end position="317"/>
    </location>
</feature>
<keyword evidence="9" id="KW-0460">Magnesium</keyword>
<dbReference type="InterPro" id="IPR016185">
    <property type="entry name" value="PreATP-grasp_dom_sf"/>
</dbReference>